<evidence type="ECO:0000313" key="2">
    <source>
        <dbReference type="Proteomes" id="UP000245202"/>
    </source>
</evidence>
<accession>A0A2R5EH62</accession>
<evidence type="ECO:0000313" key="1">
    <source>
        <dbReference type="EMBL" id="GBG05910.1"/>
    </source>
</evidence>
<dbReference type="AlphaFoldDB" id="A0A2R5EH62"/>
<dbReference type="EMBL" id="BDQX01000028">
    <property type="protein sequence ID" value="GBG05910.1"/>
    <property type="molecule type" value="Genomic_DNA"/>
</dbReference>
<reference evidence="1 2" key="1">
    <citation type="submission" date="2017-08" db="EMBL/GenBank/DDBJ databases">
        <title>Substantial Increase in Enzyme Production by Combined Drug-Resistance Mutations in Paenibacillus agaridevorans.</title>
        <authorList>
            <person name="Tanaka Y."/>
            <person name="Funane K."/>
            <person name="Hosaka T."/>
            <person name="Shiwa Y."/>
            <person name="Fujita N."/>
            <person name="Miyazaki T."/>
            <person name="Yoshikawa H."/>
            <person name="Murakami K."/>
            <person name="Kasahara K."/>
            <person name="Inaoka T."/>
            <person name="Hiraga Y."/>
            <person name="Ochi K."/>
        </authorList>
    </citation>
    <scope>NUCLEOTIDE SEQUENCE [LARGE SCALE GENOMIC DNA]</scope>
    <source>
        <strain evidence="1 2">T-3040</strain>
    </source>
</reference>
<comment type="caution">
    <text evidence="1">The sequence shown here is derived from an EMBL/GenBank/DDBJ whole genome shotgun (WGS) entry which is preliminary data.</text>
</comment>
<dbReference type="RefSeq" id="WP_108991345.1">
    <property type="nucleotide sequence ID" value="NZ_BDQX01000028.1"/>
</dbReference>
<organism evidence="1 2">
    <name type="scientific">Paenibacillus agaridevorans</name>
    <dbReference type="NCBI Taxonomy" id="171404"/>
    <lineage>
        <taxon>Bacteria</taxon>
        <taxon>Bacillati</taxon>
        <taxon>Bacillota</taxon>
        <taxon>Bacilli</taxon>
        <taxon>Bacillales</taxon>
        <taxon>Paenibacillaceae</taxon>
        <taxon>Paenibacillus</taxon>
    </lineage>
</organism>
<keyword evidence="2" id="KW-1185">Reference proteome</keyword>
<dbReference type="Proteomes" id="UP000245202">
    <property type="component" value="Unassembled WGS sequence"/>
</dbReference>
<gene>
    <name evidence="1" type="ORF">PAT3040_00395</name>
</gene>
<proteinExistence type="predicted"/>
<protein>
    <submittedName>
        <fullName evidence="1">Uncharacterized protein</fullName>
    </submittedName>
</protein>
<name>A0A2R5EH62_9BACL</name>
<sequence>MFNRSEIYNMVLAKHIGIEWDEQDNLEDAYHTYSNLSSSKQAQFDSAISKALKQCKDDFNSFPKQHRTKIDMELTSETQAAIMEKLESIFKGFI</sequence>